<evidence type="ECO:0000313" key="3">
    <source>
        <dbReference type="EMBL" id="WIM88612.1"/>
    </source>
</evidence>
<protein>
    <submittedName>
        <fullName evidence="3">YdcF family protein</fullName>
    </submittedName>
</protein>
<evidence type="ECO:0000256" key="1">
    <source>
        <dbReference type="SAM" id="MobiDB-lite"/>
    </source>
</evidence>
<feature type="region of interest" description="Disordered" evidence="1">
    <location>
        <begin position="186"/>
        <end position="206"/>
    </location>
</feature>
<keyword evidence="4" id="KW-1185">Reference proteome</keyword>
<dbReference type="InterPro" id="IPR003848">
    <property type="entry name" value="DUF218"/>
</dbReference>
<dbReference type="Proteomes" id="UP001236585">
    <property type="component" value="Chromosome"/>
</dbReference>
<name>A0ABY8W2F1_9MYCO</name>
<dbReference type="InterPro" id="IPR051599">
    <property type="entry name" value="Cell_Envelope_Assoc"/>
</dbReference>
<dbReference type="CDD" id="cd06259">
    <property type="entry name" value="YdcF-like"/>
    <property type="match status" value="1"/>
</dbReference>
<dbReference type="EMBL" id="CP126981">
    <property type="protein sequence ID" value="WIM88612.1"/>
    <property type="molecule type" value="Genomic_DNA"/>
</dbReference>
<sequence length="206" mass="22312">MSGRNTWIAVASGVIAVTLGWSEWATWKASREFYPTRSGAAGDASATNVLVLGCPIPVLQRWRVRIAVRSGDPQRARFIFSGGAVRTPVAEATMMADYAVHSLGVPASHTVIEDASRTTIENIANSAPLLAEGGSITIASNTFHAHRARRILRDTAPTLADRLVPASDYRPFEWGPLHAALLAHEGYRRATRPRPAAESTRRPTHP</sequence>
<dbReference type="Gene3D" id="3.40.50.620">
    <property type="entry name" value="HUPs"/>
    <property type="match status" value="1"/>
</dbReference>
<reference evidence="3 4" key="1">
    <citation type="journal article" date="2023" name="Microbiol. Resour. Announc.">
        <title>Complete Genome Sequence of Mycobacterium wuenschmanii, a novel Nontuberculous Mycobacterium Isolated from a captive population of Amazon Milk Frogs.</title>
        <authorList>
            <person name="Hicks J."/>
            <person name="Zeineldin M."/>
            <person name="Ward H."/>
            <person name="Wuenschmann A."/>
            <person name="Camp P."/>
            <person name="Farrell D."/>
            <person name="Lehman K."/>
            <person name="Thacker T."/>
            <person name="Cuthbert E."/>
        </authorList>
    </citation>
    <scope>NUCLEOTIDE SEQUENCE [LARGE SCALE GENOMIC DNA]</scope>
    <source>
        <strain evidence="3 4">Wuenschmanii</strain>
    </source>
</reference>
<dbReference type="InterPro" id="IPR014729">
    <property type="entry name" value="Rossmann-like_a/b/a_fold"/>
</dbReference>
<proteinExistence type="predicted"/>
<dbReference type="PANTHER" id="PTHR30336:SF20">
    <property type="entry name" value="DUF218 DOMAIN-CONTAINING PROTEIN"/>
    <property type="match status" value="1"/>
</dbReference>
<dbReference type="PANTHER" id="PTHR30336">
    <property type="entry name" value="INNER MEMBRANE PROTEIN, PROBABLE PERMEASE"/>
    <property type="match status" value="1"/>
</dbReference>
<evidence type="ECO:0000259" key="2">
    <source>
        <dbReference type="Pfam" id="PF02698"/>
    </source>
</evidence>
<organism evidence="3 4">
    <name type="scientific">Candidatus Mycobacterium wuenschmannii</name>
    <dbReference type="NCBI Taxonomy" id="3027808"/>
    <lineage>
        <taxon>Bacteria</taxon>
        <taxon>Bacillati</taxon>
        <taxon>Actinomycetota</taxon>
        <taxon>Actinomycetes</taxon>
        <taxon>Mycobacteriales</taxon>
        <taxon>Mycobacteriaceae</taxon>
        <taxon>Mycobacterium</taxon>
    </lineage>
</organism>
<accession>A0ABY8W2F1</accession>
<evidence type="ECO:0000313" key="4">
    <source>
        <dbReference type="Proteomes" id="UP001236585"/>
    </source>
</evidence>
<dbReference type="Pfam" id="PF02698">
    <property type="entry name" value="DUF218"/>
    <property type="match status" value="1"/>
</dbReference>
<gene>
    <name evidence="3" type="ORF">PT015_03720</name>
</gene>
<dbReference type="RefSeq" id="WP_285188889.1">
    <property type="nucleotide sequence ID" value="NZ_CP126981.1"/>
</dbReference>
<feature type="domain" description="DUF218" evidence="2">
    <location>
        <begin position="49"/>
        <end position="173"/>
    </location>
</feature>